<feature type="domain" description="Major facilitator superfamily (MFS) profile" evidence="8">
    <location>
        <begin position="1"/>
        <end position="412"/>
    </location>
</feature>
<dbReference type="SUPFAM" id="SSF103473">
    <property type="entry name" value="MFS general substrate transporter"/>
    <property type="match status" value="1"/>
</dbReference>
<name>A0ABV8D4N5_9BURK</name>
<protein>
    <submittedName>
        <fullName evidence="9">MFS transporter</fullName>
    </submittedName>
</protein>
<feature type="transmembrane region" description="Helical" evidence="7">
    <location>
        <begin position="263"/>
        <end position="283"/>
    </location>
</feature>
<evidence type="ECO:0000259" key="8">
    <source>
        <dbReference type="PROSITE" id="PS50850"/>
    </source>
</evidence>
<feature type="transmembrane region" description="Helical" evidence="7">
    <location>
        <begin position="388"/>
        <end position="406"/>
    </location>
</feature>
<keyword evidence="3" id="KW-1003">Cell membrane</keyword>
<feature type="transmembrane region" description="Helical" evidence="7">
    <location>
        <begin position="170"/>
        <end position="191"/>
    </location>
</feature>
<accession>A0ABV8D4N5</accession>
<feature type="transmembrane region" description="Helical" evidence="7">
    <location>
        <begin position="319"/>
        <end position="342"/>
    </location>
</feature>
<comment type="caution">
    <text evidence="9">The sequence shown here is derived from an EMBL/GenBank/DDBJ whole genome shotgun (WGS) entry which is preliminary data.</text>
</comment>
<dbReference type="RefSeq" id="WP_252635354.1">
    <property type="nucleotide sequence ID" value="NZ_JAMXAX010000001.1"/>
</dbReference>
<evidence type="ECO:0000256" key="1">
    <source>
        <dbReference type="ARBA" id="ARBA00004651"/>
    </source>
</evidence>
<dbReference type="PROSITE" id="PS50850">
    <property type="entry name" value="MFS"/>
    <property type="match status" value="1"/>
</dbReference>
<keyword evidence="10" id="KW-1185">Reference proteome</keyword>
<keyword evidence="2" id="KW-0813">Transport</keyword>
<evidence type="ECO:0000313" key="10">
    <source>
        <dbReference type="Proteomes" id="UP001595693"/>
    </source>
</evidence>
<dbReference type="EMBL" id="JBHSAJ010000002">
    <property type="protein sequence ID" value="MFC3933406.1"/>
    <property type="molecule type" value="Genomic_DNA"/>
</dbReference>
<organism evidence="9 10">
    <name type="scientific">Acidovorax facilis</name>
    <dbReference type="NCBI Taxonomy" id="12917"/>
    <lineage>
        <taxon>Bacteria</taxon>
        <taxon>Pseudomonadati</taxon>
        <taxon>Pseudomonadota</taxon>
        <taxon>Betaproteobacteria</taxon>
        <taxon>Burkholderiales</taxon>
        <taxon>Comamonadaceae</taxon>
        <taxon>Acidovorax</taxon>
    </lineage>
</organism>
<evidence type="ECO:0000256" key="7">
    <source>
        <dbReference type="SAM" id="Phobius"/>
    </source>
</evidence>
<feature type="transmembrane region" description="Helical" evidence="7">
    <location>
        <begin position="141"/>
        <end position="164"/>
    </location>
</feature>
<dbReference type="Gene3D" id="1.20.1250.20">
    <property type="entry name" value="MFS general substrate transporter like domains"/>
    <property type="match status" value="1"/>
</dbReference>
<evidence type="ECO:0000256" key="2">
    <source>
        <dbReference type="ARBA" id="ARBA00022448"/>
    </source>
</evidence>
<sequence>MHPTPAASGALPRLVHALFVIQLISMGAMEMSWPFWPVHLQSLGASPGVLAFAGIAVYVGPMLGVALTSTFWGKVGDRFGHKPMMVRALLGLAITQLALTFTQDVWTILALRFLQGACAGYLAPAQAYGVSAVVPAVRGRLFAYLQVSTNVGSLAGALAGGLILDHATFFWINLIAALLCAVCAAAVAVLLPPRPAAGSAQGVKAVPSLPPTSGNAAPLQPSSWFASPVAGLLAVLGILLVARMLTQTPFAMYVRSVFAMDNWVVGLCYGLLSMGFIVSATLWARYFERLQGPDALVRMAWVAAACALLMVLAGATHSVAFFIALHFAWGVLLGATTPVLMAQISHATSGQHQGRILGVAQSTAQFSSMAGIALGGGLTQLLGLHSTYFLVAGAYACALAVIVAVLRMRGTRPGAAGLAGP</sequence>
<evidence type="ECO:0000256" key="6">
    <source>
        <dbReference type="ARBA" id="ARBA00023136"/>
    </source>
</evidence>
<dbReference type="PANTHER" id="PTHR43414:SF6">
    <property type="entry name" value="MULTIDRUG RESISTANCE PROTEIN MDTG"/>
    <property type="match status" value="1"/>
</dbReference>
<feature type="transmembrane region" description="Helical" evidence="7">
    <location>
        <begin position="295"/>
        <end position="313"/>
    </location>
</feature>
<feature type="transmembrane region" description="Helical" evidence="7">
    <location>
        <begin position="14"/>
        <end position="36"/>
    </location>
</feature>
<dbReference type="InterPro" id="IPR036259">
    <property type="entry name" value="MFS_trans_sf"/>
</dbReference>
<evidence type="ECO:0000256" key="5">
    <source>
        <dbReference type="ARBA" id="ARBA00022989"/>
    </source>
</evidence>
<feature type="transmembrane region" description="Helical" evidence="7">
    <location>
        <begin position="84"/>
        <end position="101"/>
    </location>
</feature>
<proteinExistence type="predicted"/>
<evidence type="ECO:0000256" key="3">
    <source>
        <dbReference type="ARBA" id="ARBA00022475"/>
    </source>
</evidence>
<keyword evidence="6 7" id="KW-0472">Membrane</keyword>
<feature type="transmembrane region" description="Helical" evidence="7">
    <location>
        <begin position="48"/>
        <end position="72"/>
    </location>
</feature>
<dbReference type="PANTHER" id="PTHR43414">
    <property type="entry name" value="MULTIDRUG RESISTANCE PROTEIN MDTG"/>
    <property type="match status" value="1"/>
</dbReference>
<comment type="subcellular location">
    <subcellularLocation>
        <location evidence="1">Cell membrane</location>
        <topology evidence="1">Multi-pass membrane protein</topology>
    </subcellularLocation>
</comment>
<dbReference type="InterPro" id="IPR020846">
    <property type="entry name" value="MFS_dom"/>
</dbReference>
<feature type="transmembrane region" description="Helical" evidence="7">
    <location>
        <begin position="224"/>
        <end position="243"/>
    </location>
</feature>
<evidence type="ECO:0000256" key="4">
    <source>
        <dbReference type="ARBA" id="ARBA00022692"/>
    </source>
</evidence>
<reference evidence="10" key="1">
    <citation type="journal article" date="2019" name="Int. J. Syst. Evol. Microbiol.">
        <title>The Global Catalogue of Microorganisms (GCM) 10K type strain sequencing project: providing services to taxonomists for standard genome sequencing and annotation.</title>
        <authorList>
            <consortium name="The Broad Institute Genomics Platform"/>
            <consortium name="The Broad Institute Genome Sequencing Center for Infectious Disease"/>
            <person name="Wu L."/>
            <person name="Ma J."/>
        </authorList>
    </citation>
    <scope>NUCLEOTIDE SEQUENCE [LARGE SCALE GENOMIC DNA]</scope>
    <source>
        <strain evidence="10">CCUG 2113</strain>
    </source>
</reference>
<evidence type="ECO:0000313" key="9">
    <source>
        <dbReference type="EMBL" id="MFC3933406.1"/>
    </source>
</evidence>
<dbReference type="Pfam" id="PF07690">
    <property type="entry name" value="MFS_1"/>
    <property type="match status" value="1"/>
</dbReference>
<keyword evidence="4 7" id="KW-0812">Transmembrane</keyword>
<dbReference type="Proteomes" id="UP001595693">
    <property type="component" value="Unassembled WGS sequence"/>
</dbReference>
<keyword evidence="5 7" id="KW-1133">Transmembrane helix</keyword>
<dbReference type="InterPro" id="IPR011701">
    <property type="entry name" value="MFS"/>
</dbReference>
<gene>
    <name evidence="9" type="ORF">ACFOW3_02095</name>
</gene>